<dbReference type="EMBL" id="SZQL01000014">
    <property type="protein sequence ID" value="TKK66655.1"/>
    <property type="molecule type" value="Genomic_DNA"/>
</dbReference>
<comment type="caution">
    <text evidence="2">The sequence shown here is derived from an EMBL/GenBank/DDBJ whole genome shotgun (WGS) entry which is preliminary data.</text>
</comment>
<gene>
    <name evidence="2" type="ORF">FC093_16600</name>
</gene>
<dbReference type="AlphaFoldDB" id="A0A4U3KVN8"/>
<reference evidence="2 3" key="1">
    <citation type="submission" date="2019-05" db="EMBL/GenBank/DDBJ databases">
        <title>Panacibacter sp. strain 17mud1-8 Genome sequencing and assembly.</title>
        <authorList>
            <person name="Chhetri G."/>
        </authorList>
    </citation>
    <scope>NUCLEOTIDE SEQUENCE [LARGE SCALE GENOMIC DNA]</scope>
    <source>
        <strain evidence="2 3">17mud1-8</strain>
    </source>
</reference>
<dbReference type="RefSeq" id="WP_137262928.1">
    <property type="nucleotide sequence ID" value="NZ_SZQL01000014.1"/>
</dbReference>
<dbReference type="Proteomes" id="UP000305848">
    <property type="component" value="Unassembled WGS sequence"/>
</dbReference>
<accession>A0A4U3KVN8</accession>
<keyword evidence="1" id="KW-1133">Transmembrane helix</keyword>
<keyword evidence="1" id="KW-0812">Transmembrane</keyword>
<dbReference type="OrthoDB" id="1273368at2"/>
<evidence type="ECO:0000313" key="2">
    <source>
        <dbReference type="EMBL" id="TKK66655.1"/>
    </source>
</evidence>
<evidence type="ECO:0000313" key="3">
    <source>
        <dbReference type="Proteomes" id="UP000305848"/>
    </source>
</evidence>
<name>A0A4U3KVN8_9BACT</name>
<organism evidence="2 3">
    <name type="scientific">Ilyomonas limi</name>
    <dbReference type="NCBI Taxonomy" id="2575867"/>
    <lineage>
        <taxon>Bacteria</taxon>
        <taxon>Pseudomonadati</taxon>
        <taxon>Bacteroidota</taxon>
        <taxon>Chitinophagia</taxon>
        <taxon>Chitinophagales</taxon>
        <taxon>Chitinophagaceae</taxon>
        <taxon>Ilyomonas</taxon>
    </lineage>
</organism>
<keyword evidence="1" id="KW-0472">Membrane</keyword>
<proteinExistence type="predicted"/>
<protein>
    <submittedName>
        <fullName evidence="2">Uncharacterized protein</fullName>
    </submittedName>
</protein>
<feature type="transmembrane region" description="Helical" evidence="1">
    <location>
        <begin position="371"/>
        <end position="393"/>
    </location>
</feature>
<keyword evidence="3" id="KW-1185">Reference proteome</keyword>
<sequence>MNRNKDLDLLIHIRQQLVQPRYDEGELSGHLMPASKAIEELKMLAASGLTDDFVLLNGEYIPLDKLDGGDEPQSATTTKIPVVLYTKNLQHCCYYETVNEFLEDNSYQYPAFLFYIQELHFLSADQADPAVIEQYKDVLKFIELLVFISDYVIDNIGEPKEIVLFAKRKLNIVIQYNQNDLRRIAYLYQLHTQLYEAHDKEERKSIFTTEVISFLFPFPPYERFSKLLSSLDAVYDNYLKSHLLYVEKFSYHDLKSKVDKDKLEYTKKIYATVNDIQSRMIAVPAAFLLVLAQFDFVDTWSIKNILIAIGALLFSILLEVLLKNQFGVLHYVEREVLQFKSELSNSSTSIDLSEFTKSFAHLQSIANKQRVYLWIFRIIVWSVPLTAIILFFCKK</sequence>
<feature type="transmembrane region" description="Helical" evidence="1">
    <location>
        <begin position="304"/>
        <end position="322"/>
    </location>
</feature>
<evidence type="ECO:0000256" key="1">
    <source>
        <dbReference type="SAM" id="Phobius"/>
    </source>
</evidence>